<dbReference type="AlphaFoldDB" id="A0A9P1BGA0"/>
<gene>
    <name evidence="16" type="ORF">C1SCF055_LOCUS568</name>
</gene>
<dbReference type="Pfam" id="PF17757">
    <property type="entry name" value="UvrB_inter"/>
    <property type="match status" value="1"/>
</dbReference>
<dbReference type="PANTHER" id="PTHR24029:SF0">
    <property type="entry name" value="UVRABC SYSTEM PROTEIN B"/>
    <property type="match status" value="1"/>
</dbReference>
<dbReference type="PROSITE" id="PS51192">
    <property type="entry name" value="HELICASE_ATP_BIND_1"/>
    <property type="match status" value="1"/>
</dbReference>
<dbReference type="NCBIfam" id="TIGR00631">
    <property type="entry name" value="uvrb"/>
    <property type="match status" value="1"/>
</dbReference>
<evidence type="ECO:0000256" key="10">
    <source>
        <dbReference type="ARBA" id="ARBA00026033"/>
    </source>
</evidence>
<dbReference type="InterPro" id="IPR024759">
    <property type="entry name" value="UvrB_YAD/RRR_dom"/>
</dbReference>
<feature type="compositionally biased region" description="Pro residues" evidence="12">
    <location>
        <begin position="1"/>
        <end position="10"/>
    </location>
</feature>
<dbReference type="GO" id="GO:0005737">
    <property type="term" value="C:cytoplasm"/>
    <property type="evidence" value="ECO:0007669"/>
    <property type="project" value="UniProtKB-SubCell"/>
</dbReference>
<dbReference type="CDD" id="cd18790">
    <property type="entry name" value="SF2_C_UvrB"/>
    <property type="match status" value="1"/>
</dbReference>
<evidence type="ECO:0000313" key="18">
    <source>
        <dbReference type="Proteomes" id="UP001152797"/>
    </source>
</evidence>
<keyword evidence="6" id="KW-0228">DNA excision</keyword>
<dbReference type="GO" id="GO:0006289">
    <property type="term" value="P:nucleotide-excision repair"/>
    <property type="evidence" value="ECO:0007669"/>
    <property type="project" value="InterPro"/>
</dbReference>
<evidence type="ECO:0000256" key="1">
    <source>
        <dbReference type="ARBA" id="ARBA00004496"/>
    </source>
</evidence>
<dbReference type="InterPro" id="IPR001943">
    <property type="entry name" value="UVR_dom"/>
</dbReference>
<evidence type="ECO:0000313" key="16">
    <source>
        <dbReference type="EMBL" id="CAI3971978.1"/>
    </source>
</evidence>
<keyword evidence="8" id="KW-0267">Excision nuclease</keyword>
<dbReference type="SUPFAM" id="SSF46600">
    <property type="entry name" value="C-terminal UvrC-binding domain of UvrB"/>
    <property type="match status" value="1"/>
</dbReference>
<organism evidence="16">
    <name type="scientific">Cladocopium goreaui</name>
    <dbReference type="NCBI Taxonomy" id="2562237"/>
    <lineage>
        <taxon>Eukaryota</taxon>
        <taxon>Sar</taxon>
        <taxon>Alveolata</taxon>
        <taxon>Dinophyceae</taxon>
        <taxon>Suessiales</taxon>
        <taxon>Symbiodiniaceae</taxon>
        <taxon>Cladocopium</taxon>
    </lineage>
</organism>
<dbReference type="EMBL" id="CAMXCT020000001">
    <property type="protein sequence ID" value="CAL1125353.1"/>
    <property type="molecule type" value="Genomic_DNA"/>
</dbReference>
<dbReference type="GO" id="GO:0004518">
    <property type="term" value="F:nuclease activity"/>
    <property type="evidence" value="ECO:0007669"/>
    <property type="project" value="UniProtKB-KW"/>
</dbReference>
<reference evidence="16" key="1">
    <citation type="submission" date="2022-10" db="EMBL/GenBank/DDBJ databases">
        <authorList>
            <person name="Chen Y."/>
            <person name="Dougan E. K."/>
            <person name="Chan C."/>
            <person name="Rhodes N."/>
            <person name="Thang M."/>
        </authorList>
    </citation>
    <scope>NUCLEOTIDE SEQUENCE</scope>
</reference>
<dbReference type="CDD" id="cd17916">
    <property type="entry name" value="DEXHc_UvrB"/>
    <property type="match status" value="1"/>
</dbReference>
<proteinExistence type="inferred from homology"/>
<dbReference type="InterPro" id="IPR027417">
    <property type="entry name" value="P-loop_NTPase"/>
</dbReference>
<dbReference type="HAMAP" id="MF_00204">
    <property type="entry name" value="UvrB"/>
    <property type="match status" value="1"/>
</dbReference>
<keyword evidence="18" id="KW-1185">Reference proteome</keyword>
<evidence type="ECO:0000256" key="5">
    <source>
        <dbReference type="ARBA" id="ARBA00022763"/>
    </source>
</evidence>
<dbReference type="PROSITE" id="PS50151">
    <property type="entry name" value="UVR"/>
    <property type="match status" value="1"/>
</dbReference>
<dbReference type="Pfam" id="PF00271">
    <property type="entry name" value="Helicase_C"/>
    <property type="match status" value="1"/>
</dbReference>
<dbReference type="InterPro" id="IPR004807">
    <property type="entry name" value="UvrB"/>
</dbReference>
<evidence type="ECO:0000259" key="14">
    <source>
        <dbReference type="PROSITE" id="PS51192"/>
    </source>
</evidence>
<dbReference type="GO" id="GO:0009380">
    <property type="term" value="C:excinuclease repair complex"/>
    <property type="evidence" value="ECO:0007669"/>
    <property type="project" value="InterPro"/>
</dbReference>
<comment type="subunit">
    <text evidence="10">Forms a heterotetramer with UvrA during the search for lesions. Interacts with UvrC in an incision complex.</text>
</comment>
<keyword evidence="7" id="KW-0067">ATP-binding</keyword>
<evidence type="ECO:0000256" key="9">
    <source>
        <dbReference type="ARBA" id="ARBA00023204"/>
    </source>
</evidence>
<name>A0A9P1BGA0_9DINO</name>
<dbReference type="SMART" id="SM00487">
    <property type="entry name" value="DEXDc"/>
    <property type="match status" value="1"/>
</dbReference>
<evidence type="ECO:0000313" key="17">
    <source>
        <dbReference type="EMBL" id="CAL4759290.1"/>
    </source>
</evidence>
<dbReference type="InterPro" id="IPR036876">
    <property type="entry name" value="UVR_dom_sf"/>
</dbReference>
<dbReference type="Pfam" id="PF02151">
    <property type="entry name" value="UVR"/>
    <property type="match status" value="1"/>
</dbReference>
<evidence type="ECO:0000256" key="4">
    <source>
        <dbReference type="ARBA" id="ARBA00022741"/>
    </source>
</evidence>
<comment type="subcellular location">
    <subcellularLocation>
        <location evidence="1">Cytoplasm</location>
    </subcellularLocation>
</comment>
<feature type="compositionally biased region" description="Basic residues" evidence="12">
    <location>
        <begin position="711"/>
        <end position="734"/>
    </location>
</feature>
<dbReference type="Gene3D" id="6.10.140.240">
    <property type="match status" value="1"/>
</dbReference>
<dbReference type="OrthoDB" id="16911at2759"/>
<evidence type="ECO:0000256" key="7">
    <source>
        <dbReference type="ARBA" id="ARBA00022840"/>
    </source>
</evidence>
<keyword evidence="9" id="KW-0234">DNA repair</keyword>
<evidence type="ECO:0000259" key="13">
    <source>
        <dbReference type="PROSITE" id="PS50151"/>
    </source>
</evidence>
<reference evidence="17 18" key="2">
    <citation type="submission" date="2024-05" db="EMBL/GenBank/DDBJ databases">
        <authorList>
            <person name="Chen Y."/>
            <person name="Shah S."/>
            <person name="Dougan E. K."/>
            <person name="Thang M."/>
            <person name="Chan C."/>
        </authorList>
    </citation>
    <scope>NUCLEOTIDE SEQUENCE [LARGE SCALE GENOMIC DNA]</scope>
</reference>
<keyword evidence="4" id="KW-0547">Nucleotide-binding</keyword>
<keyword evidence="5" id="KW-0227">DNA damage</keyword>
<dbReference type="Pfam" id="PF12344">
    <property type="entry name" value="UvrB"/>
    <property type="match status" value="1"/>
</dbReference>
<dbReference type="PANTHER" id="PTHR24029">
    <property type="entry name" value="UVRABC SYSTEM PROTEIN B"/>
    <property type="match status" value="1"/>
</dbReference>
<evidence type="ECO:0000256" key="2">
    <source>
        <dbReference type="ARBA" id="ARBA00008533"/>
    </source>
</evidence>
<evidence type="ECO:0000256" key="11">
    <source>
        <dbReference type="ARBA" id="ARBA00029504"/>
    </source>
</evidence>
<feature type="domain" description="Helicase C-terminal" evidence="15">
    <location>
        <begin position="468"/>
        <end position="630"/>
    </location>
</feature>
<dbReference type="InterPro" id="IPR006935">
    <property type="entry name" value="Helicase/UvrB_N"/>
</dbReference>
<dbReference type="SUPFAM" id="SSF52540">
    <property type="entry name" value="P-loop containing nucleoside triphosphate hydrolases"/>
    <property type="match status" value="2"/>
</dbReference>
<comment type="caution">
    <text evidence="16">The sequence shown here is derived from an EMBL/GenBank/DDBJ whole genome shotgun (WGS) entry which is preliminary data.</text>
</comment>
<dbReference type="InterPro" id="IPR041471">
    <property type="entry name" value="UvrB_inter"/>
</dbReference>
<comment type="similarity">
    <text evidence="2">Belongs to the UvrB family.</text>
</comment>
<evidence type="ECO:0000256" key="12">
    <source>
        <dbReference type="SAM" id="MobiDB-lite"/>
    </source>
</evidence>
<evidence type="ECO:0000256" key="6">
    <source>
        <dbReference type="ARBA" id="ARBA00022769"/>
    </source>
</evidence>
<feature type="compositionally biased region" description="Basic and acidic residues" evidence="12">
    <location>
        <begin position="752"/>
        <end position="763"/>
    </location>
</feature>
<dbReference type="GO" id="GO:0003677">
    <property type="term" value="F:DNA binding"/>
    <property type="evidence" value="ECO:0007669"/>
    <property type="project" value="InterPro"/>
</dbReference>
<dbReference type="NCBIfam" id="NF003673">
    <property type="entry name" value="PRK05298.1"/>
    <property type="match status" value="1"/>
</dbReference>
<dbReference type="EMBL" id="CAMXCT010000001">
    <property type="protein sequence ID" value="CAI3971978.1"/>
    <property type="molecule type" value="Genomic_DNA"/>
</dbReference>
<feature type="domain" description="UVR" evidence="13">
    <location>
        <begin position="659"/>
        <end position="694"/>
    </location>
</feature>
<dbReference type="Gene3D" id="3.40.50.300">
    <property type="entry name" value="P-loop containing nucleotide triphosphate hydrolases"/>
    <property type="match status" value="3"/>
</dbReference>
<dbReference type="EMBL" id="CAMXCT030000001">
    <property type="protein sequence ID" value="CAL4759290.1"/>
    <property type="molecule type" value="Genomic_DNA"/>
</dbReference>
<protein>
    <recommendedName>
        <fullName evidence="11">UvrABC system protein B</fullName>
    </recommendedName>
</protein>
<dbReference type="InterPro" id="IPR014001">
    <property type="entry name" value="Helicase_ATP-bd"/>
</dbReference>
<evidence type="ECO:0000256" key="8">
    <source>
        <dbReference type="ARBA" id="ARBA00022881"/>
    </source>
</evidence>
<feature type="region of interest" description="Disordered" evidence="12">
    <location>
        <begin position="1"/>
        <end position="33"/>
    </location>
</feature>
<dbReference type="GO" id="GO:0005524">
    <property type="term" value="F:ATP binding"/>
    <property type="evidence" value="ECO:0007669"/>
    <property type="project" value="UniProtKB-KW"/>
</dbReference>
<dbReference type="SMART" id="SM00490">
    <property type="entry name" value="HELICc"/>
    <property type="match status" value="1"/>
</dbReference>
<dbReference type="PROSITE" id="PS51194">
    <property type="entry name" value="HELICASE_CTER"/>
    <property type="match status" value="1"/>
</dbReference>
<dbReference type="GO" id="GO:0016887">
    <property type="term" value="F:ATP hydrolysis activity"/>
    <property type="evidence" value="ECO:0007669"/>
    <property type="project" value="InterPro"/>
</dbReference>
<feature type="region of interest" description="Disordered" evidence="12">
    <location>
        <begin position="699"/>
        <end position="763"/>
    </location>
</feature>
<keyword evidence="3" id="KW-0963">Cytoplasm</keyword>
<sequence length="763" mass="86374">MSPAKSPPRRPSPDPRQRSSLDGIVGRTFSSHSHQTERVALEFRIHRPFEPAGDQPQAIETLTEGLRQGRKQQCLMGVTGSGKTFTMANIIQNLQRPALVMSHNKTLAAQLYGEFREFFPDNAVCYFVSYYDYYQPEAYIPQRDIYIEKDASINEEIDRLRLATTSALVSRRDVIIVASVSCIYGLGSPDDYRSMMVSLKVGGTIDRDEVLRKLVDIQYQRNDVDFSRGKFRVRGDCVEVWPSYEEFALRIELWGDEIEQLSLINPTTGEVIRNSEELYIYPAKHFVMPEDRIAAAVASIREELEEQLEYFKEHGKMLEAQRLAARTRFDIEMLEEVGYCPGIENYSRPLSGRPVGSTPDTLYNFFPDDYLLFVDESHVSIPQIGGMYAGDYSRKKTLVEHGFRLPCALDNRPLKFEEWEKRVNQVIYVSATPGPYELDATGGEVVEQVIRPTGLLDPVIEISPARGQVPHLLEEIRKRSAVGERVLVTTLTKRLAEDLSFYLNEQGVTCKWLHSELDAFERVELLQQLREGQFEALVGVNLLREGLDLPEVSLVAILDADKEGFLRSETSLMQTIGRAARHVNAKVILYGDKVTKSMQRAIDETARRRELQKEYNQEHGITPETIRKSIRAGIQSEAAAHASANAAVGRTDETQYVTEEYLSELEAEMLAAADALEFERAAALRDRIEQMKDSIGKAVHEVKAESAAGNRKPRGRRRKGGTRVPRPKKGHLTHTFHEGHPELTKVPANENKAARDEDGKEEE</sequence>
<evidence type="ECO:0000259" key="15">
    <source>
        <dbReference type="PROSITE" id="PS51194"/>
    </source>
</evidence>
<evidence type="ECO:0000256" key="3">
    <source>
        <dbReference type="ARBA" id="ARBA00022490"/>
    </source>
</evidence>
<dbReference type="Proteomes" id="UP001152797">
    <property type="component" value="Unassembled WGS sequence"/>
</dbReference>
<dbReference type="Gene3D" id="4.10.860.10">
    <property type="entry name" value="UVR domain"/>
    <property type="match status" value="1"/>
</dbReference>
<feature type="domain" description="Helicase ATP-binding" evidence="14">
    <location>
        <begin position="64"/>
        <end position="198"/>
    </location>
</feature>
<dbReference type="Pfam" id="PF04851">
    <property type="entry name" value="ResIII"/>
    <property type="match status" value="1"/>
</dbReference>
<accession>A0A9P1BGA0</accession>
<dbReference type="InterPro" id="IPR001650">
    <property type="entry name" value="Helicase_C-like"/>
</dbReference>